<keyword evidence="1" id="KW-0132">Cell division</keyword>
<dbReference type="GO" id="GO:0005525">
    <property type="term" value="F:GTP binding"/>
    <property type="evidence" value="ECO:0007669"/>
    <property type="project" value="TreeGrafter"/>
</dbReference>
<feature type="compositionally biased region" description="Low complexity" evidence="3">
    <location>
        <begin position="180"/>
        <end position="197"/>
    </location>
</feature>
<dbReference type="InterPro" id="IPR052007">
    <property type="entry name" value="Bud4"/>
</dbReference>
<dbReference type="HOGENOM" id="CLU_002541_1_0_1"/>
<feature type="compositionally biased region" description="Acidic residues" evidence="3">
    <location>
        <begin position="682"/>
        <end position="691"/>
    </location>
</feature>
<dbReference type="EMBL" id="AWTV01000006">
    <property type="protein sequence ID" value="KIH92978.1"/>
    <property type="molecule type" value="Genomic_DNA"/>
</dbReference>
<feature type="compositionally biased region" description="Basic and acidic residues" evidence="3">
    <location>
        <begin position="472"/>
        <end position="486"/>
    </location>
</feature>
<feature type="compositionally biased region" description="Polar residues" evidence="3">
    <location>
        <begin position="12"/>
        <end position="42"/>
    </location>
</feature>
<gene>
    <name evidence="5" type="ORF">SPBR_02186</name>
</gene>
<dbReference type="OrthoDB" id="2123378at2759"/>
<dbReference type="InterPro" id="IPR011993">
    <property type="entry name" value="PH-like_dom_sf"/>
</dbReference>
<accession>A0A0C2FPI6</accession>
<evidence type="ECO:0000256" key="2">
    <source>
        <dbReference type="ARBA" id="ARBA00023306"/>
    </source>
</evidence>
<dbReference type="PANTHER" id="PTHR36100">
    <property type="entry name" value="BUD SITE SELECTION PROTEIN 4"/>
    <property type="match status" value="1"/>
</dbReference>
<dbReference type="SUPFAM" id="SSF50729">
    <property type="entry name" value="PH domain-like"/>
    <property type="match status" value="1"/>
</dbReference>
<dbReference type="InterPro" id="IPR001849">
    <property type="entry name" value="PH_domain"/>
</dbReference>
<feature type="compositionally biased region" description="Acidic residues" evidence="3">
    <location>
        <begin position="703"/>
        <end position="720"/>
    </location>
</feature>
<name>A0A0C2FPI6_9PEZI</name>
<feature type="compositionally biased region" description="Polar residues" evidence="3">
    <location>
        <begin position="587"/>
        <end position="605"/>
    </location>
</feature>
<feature type="compositionally biased region" description="Basic and acidic residues" evidence="3">
    <location>
        <begin position="79"/>
        <end position="95"/>
    </location>
</feature>
<evidence type="ECO:0000259" key="4">
    <source>
        <dbReference type="PROSITE" id="PS50003"/>
    </source>
</evidence>
<dbReference type="CDD" id="cd13278">
    <property type="entry name" value="PH_Bud4"/>
    <property type="match status" value="1"/>
</dbReference>
<dbReference type="Proteomes" id="UP000031575">
    <property type="component" value="Unassembled WGS sequence"/>
</dbReference>
<evidence type="ECO:0000313" key="5">
    <source>
        <dbReference type="EMBL" id="KIH92978.1"/>
    </source>
</evidence>
<reference evidence="5 6" key="1">
    <citation type="journal article" date="2014" name="BMC Genomics">
        <title>Comparative genomics of the major fungal agents of human and animal Sporotrichosis: Sporothrix schenckii and Sporothrix brasiliensis.</title>
        <authorList>
            <person name="Teixeira M.M."/>
            <person name="de Almeida L.G."/>
            <person name="Kubitschek-Barreira P."/>
            <person name="Alves F.L."/>
            <person name="Kioshima E.S."/>
            <person name="Abadio A.K."/>
            <person name="Fernandes L."/>
            <person name="Derengowski L.S."/>
            <person name="Ferreira K.S."/>
            <person name="Souza R.C."/>
            <person name="Ruiz J.C."/>
            <person name="de Andrade N.C."/>
            <person name="Paes H.C."/>
            <person name="Nicola A.M."/>
            <person name="Albuquerque P."/>
            <person name="Gerber A.L."/>
            <person name="Martins V.P."/>
            <person name="Peconick L.D."/>
            <person name="Neto A.V."/>
            <person name="Chaucanez C.B."/>
            <person name="Silva P.A."/>
            <person name="Cunha O.L."/>
            <person name="de Oliveira F.F."/>
            <person name="dos Santos T.C."/>
            <person name="Barros A.L."/>
            <person name="Soares M.A."/>
            <person name="de Oliveira L.M."/>
            <person name="Marini M.M."/>
            <person name="Villalobos-Duno H."/>
            <person name="Cunha M.M."/>
            <person name="de Hoog S."/>
            <person name="da Silveira J.F."/>
            <person name="Henrissat B."/>
            <person name="Nino-Vega G.A."/>
            <person name="Cisalpino P.S."/>
            <person name="Mora-Montes H.M."/>
            <person name="Almeida S.R."/>
            <person name="Stajich J.E."/>
            <person name="Lopes-Bezerra L.M."/>
            <person name="Vasconcelos A.T."/>
            <person name="Felipe M.S."/>
        </authorList>
    </citation>
    <scope>NUCLEOTIDE SEQUENCE [LARGE SCALE GENOMIC DNA]</scope>
    <source>
        <strain evidence="5 6">5110</strain>
    </source>
</reference>
<evidence type="ECO:0000313" key="6">
    <source>
        <dbReference type="Proteomes" id="UP000031575"/>
    </source>
</evidence>
<feature type="compositionally biased region" description="Polar residues" evidence="3">
    <location>
        <begin position="137"/>
        <end position="146"/>
    </location>
</feature>
<feature type="compositionally biased region" description="Basic and acidic residues" evidence="3">
    <location>
        <begin position="405"/>
        <end position="428"/>
    </location>
</feature>
<keyword evidence="6" id="KW-1185">Reference proteome</keyword>
<feature type="domain" description="PH" evidence="4">
    <location>
        <begin position="1235"/>
        <end position="1356"/>
    </location>
</feature>
<organism evidence="5 6">
    <name type="scientific">Sporothrix brasiliensis 5110</name>
    <dbReference type="NCBI Taxonomy" id="1398154"/>
    <lineage>
        <taxon>Eukaryota</taxon>
        <taxon>Fungi</taxon>
        <taxon>Dikarya</taxon>
        <taxon>Ascomycota</taxon>
        <taxon>Pezizomycotina</taxon>
        <taxon>Sordariomycetes</taxon>
        <taxon>Sordariomycetidae</taxon>
        <taxon>Ophiostomatales</taxon>
        <taxon>Ophiostomataceae</taxon>
        <taxon>Sporothrix</taxon>
    </lineage>
</organism>
<feature type="region of interest" description="Disordered" evidence="3">
    <location>
        <begin position="911"/>
        <end position="963"/>
    </location>
</feature>
<keyword evidence="2" id="KW-0131">Cell cycle</keyword>
<evidence type="ECO:0000256" key="3">
    <source>
        <dbReference type="SAM" id="MobiDB-lite"/>
    </source>
</evidence>
<dbReference type="PANTHER" id="PTHR36100:SF1">
    <property type="entry name" value="BUD SITE SELECTION PROTEIN 4"/>
    <property type="match status" value="1"/>
</dbReference>
<feature type="region of interest" description="Disordered" evidence="3">
    <location>
        <begin position="760"/>
        <end position="794"/>
    </location>
</feature>
<proteinExistence type="predicted"/>
<dbReference type="GO" id="GO:0051301">
    <property type="term" value="P:cell division"/>
    <property type="evidence" value="ECO:0007669"/>
    <property type="project" value="UniProtKB-KW"/>
</dbReference>
<protein>
    <submittedName>
        <fullName evidence="5">GTP-binding protein</fullName>
    </submittedName>
</protein>
<dbReference type="SMART" id="SM00233">
    <property type="entry name" value="PH"/>
    <property type="match status" value="1"/>
</dbReference>
<dbReference type="FunFam" id="2.30.29.30:FF:000311">
    <property type="entry name" value="GTP binding protein (Bud4)"/>
    <property type="match status" value="1"/>
</dbReference>
<dbReference type="Gene3D" id="2.30.29.30">
    <property type="entry name" value="Pleckstrin-homology domain (PH domain)/Phosphotyrosine-binding domain (PTB)"/>
    <property type="match status" value="1"/>
</dbReference>
<feature type="compositionally biased region" description="Basic and acidic residues" evidence="3">
    <location>
        <begin position="449"/>
        <end position="458"/>
    </location>
</feature>
<dbReference type="GeneID" id="63675410"/>
<dbReference type="PROSITE" id="PS50003">
    <property type="entry name" value="PH_DOMAIN"/>
    <property type="match status" value="1"/>
</dbReference>
<feature type="region of interest" description="Disordered" evidence="3">
    <location>
        <begin position="1"/>
        <end position="722"/>
    </location>
</feature>
<feature type="compositionally biased region" description="Acidic residues" evidence="3">
    <location>
        <begin position="553"/>
        <end position="568"/>
    </location>
</feature>
<dbReference type="VEuPathDB" id="FungiDB:SPBR_02186"/>
<feature type="compositionally biased region" description="Basic and acidic residues" evidence="3">
    <location>
        <begin position="301"/>
        <end position="316"/>
    </location>
</feature>
<feature type="compositionally biased region" description="Basic and acidic residues" evidence="3">
    <location>
        <begin position="115"/>
        <end position="126"/>
    </location>
</feature>
<dbReference type="RefSeq" id="XP_040620988.1">
    <property type="nucleotide sequence ID" value="XM_040760489.1"/>
</dbReference>
<dbReference type="Pfam" id="PF00169">
    <property type="entry name" value="PH"/>
    <property type="match status" value="1"/>
</dbReference>
<feature type="compositionally biased region" description="Polar residues" evidence="3">
    <location>
        <begin position="69"/>
        <end position="78"/>
    </location>
</feature>
<feature type="compositionally biased region" description="Polar residues" evidence="3">
    <location>
        <begin position="394"/>
        <end position="404"/>
    </location>
</feature>
<sequence length="1408" mass="156530">MASSEPKLGLNADSSPFQSSPLDGTTSPRLFWQNRNGFNTENLYGGGIGSTPSPTRRSSIERLQKASRVKNSSILAQEQKNEYDPTKVPRVERPLSKVQSNSFGALGITGVLDGSDVKGHQRRESKTNIPLYDPAKTSPSVASLNSPPHVPGQLSSSVQSDKSDTPAALAADSNPSMAIKESSSPMKSSLSSRFKSSYNEQGDISLDASMGDDELPLGRSLHRHGKSVTFDAAPPQVNEYEMATPDLSSVGSHSREGSYESQEEDDDYDDYRYSANDHGNPDDSFDASLEDTDKTPVVGPDDWRQDSPDSRRDHNVYEGSPMPDAVPSSAMGHQDAQSSLGSSGDHRPLPPLPGMGHARTNSANSPSLSATADRMLGGSPRGLPSPPPALATKSEIQNIGNSKMTLEERLKLMMLSDDGKSAAELQRERRMRRAGPKDRANSQTPEPDSSQRDGTSEHGEEEDTIGDLSGLEEYRLPPRISRESILRRVNGAIGQERESDYNFSSPAPSSSPERRLPLDPDVPIPSTEHDYDDNFSVDGAAREKHNEAYDIPDMYDDDDEHDDAEDYESNYSDEHAEDVAQPAAVDNASTPRAATPVQEITSHTVTVDDIHRSDLPAIAQEGRISLGETRQPLMPKSDDGNANSGHMHLHNSEVESIRPQTPERKTHPKHLSKPEYDGSGWGDDEEFDEPGTPDSVIHHPVQDDDDDIFDDQQEQDEEVEIRESPAVPEQMATIKASGSKLKTRPSATPSDLVAMREARRQVSREVPDVPPIPDRHRNRLSRDMGTGDVEETGDDFLERHPSFKKRSLTLDLDLGLSLDKDFERVIEAQKVIATRPPFLLSDLSGTTAFCTSVRQAPHEEVESNCRSQDAGIESNIAISFTDVIFRKQRGYLMRQNTKLVAASDKEHVDEFRGARSAGNSPMKKERPQSWTVEPWNGERRKSVRKRGVPSSGPVPPMPGQESNATALNPLAEEEFVTETTIDEGAERGRLFVKVMGVKDLDLPISRTERTWFRLTLDNGVHCVTTAWLELARNAPIGQEFELLVPNDLEFQLTLNVKLEKPVQRKVVQPSPAKVVRPKASTFSRVFASPKKRKEMEQRMKEEDERLAREHLEAQAKIRNAPPTAYDLLSPIVAEDGSFARSYVCLKEHESRCYGRPGIVEVACFNEWATEEAGFASSVKSKRGNMAVVRRAPYKIGKLELQLLFVPRPKGVSNDDMPKSMNSCIREMKAAEERQSQNWEGHLSQQGGDCPYWRRRYFKLVGTKLTAYHEATRQPRATINLANAKRLIDDRRALTEKETTGKNGRRRRSAFAEEEEGYMFVEEGFRIRFNNGEVIDFYADTAADKEGWMKVLSEVTARDSVGGEDDLTASRAKTKWCELVLKREEALRRRAEGRAEGRRVHSRTKSMHV</sequence>
<feature type="compositionally biased region" description="Basic and acidic residues" evidence="3">
    <location>
        <begin position="650"/>
        <end position="665"/>
    </location>
</feature>
<feature type="compositionally biased region" description="Polar residues" evidence="3">
    <location>
        <begin position="359"/>
        <end position="370"/>
    </location>
</feature>
<comment type="caution">
    <text evidence="5">The sequence shown here is derived from an EMBL/GenBank/DDBJ whole genome shotgun (WGS) entry which is preliminary data.</text>
</comment>
<dbReference type="Pfam" id="PF08174">
    <property type="entry name" value="Anillin"/>
    <property type="match status" value="1"/>
</dbReference>
<dbReference type="InterPro" id="IPR012966">
    <property type="entry name" value="AHD"/>
</dbReference>
<evidence type="ECO:0000256" key="1">
    <source>
        <dbReference type="ARBA" id="ARBA00022618"/>
    </source>
</evidence>